<name>A0ABR3PVQ3_9TREE</name>
<reference evidence="2 3" key="1">
    <citation type="submission" date="2023-08" db="EMBL/GenBank/DDBJ databases">
        <title>Annotated Genome Sequence of Vanrija albida AlHP1.</title>
        <authorList>
            <person name="Herzog R."/>
        </authorList>
    </citation>
    <scope>NUCLEOTIDE SEQUENCE [LARGE SCALE GENOMIC DNA]</scope>
    <source>
        <strain evidence="2 3">AlHP1</strain>
    </source>
</reference>
<accession>A0ABR3PVQ3</accession>
<comment type="caution">
    <text evidence="2">The sequence shown here is derived from an EMBL/GenBank/DDBJ whole genome shotgun (WGS) entry which is preliminary data.</text>
</comment>
<dbReference type="GeneID" id="95989218"/>
<evidence type="ECO:0008006" key="4">
    <source>
        <dbReference type="Google" id="ProtNLM"/>
    </source>
</evidence>
<protein>
    <recommendedName>
        <fullName evidence="4">Proteophosphoglycan ppg4</fullName>
    </recommendedName>
</protein>
<gene>
    <name evidence="2" type="ORF">Q8F55_008175</name>
</gene>
<feature type="region of interest" description="Disordered" evidence="1">
    <location>
        <begin position="146"/>
        <end position="212"/>
    </location>
</feature>
<dbReference type="RefSeq" id="XP_069206419.1">
    <property type="nucleotide sequence ID" value="XM_069356578.1"/>
</dbReference>
<proteinExistence type="predicted"/>
<dbReference type="EMBL" id="JBBXJM010000006">
    <property type="protein sequence ID" value="KAL1406475.1"/>
    <property type="molecule type" value="Genomic_DNA"/>
</dbReference>
<dbReference type="Proteomes" id="UP001565368">
    <property type="component" value="Unassembled WGS sequence"/>
</dbReference>
<feature type="region of interest" description="Disordered" evidence="1">
    <location>
        <begin position="302"/>
        <end position="322"/>
    </location>
</feature>
<evidence type="ECO:0000313" key="3">
    <source>
        <dbReference type="Proteomes" id="UP001565368"/>
    </source>
</evidence>
<organism evidence="2 3">
    <name type="scientific">Vanrija albida</name>
    <dbReference type="NCBI Taxonomy" id="181172"/>
    <lineage>
        <taxon>Eukaryota</taxon>
        <taxon>Fungi</taxon>
        <taxon>Dikarya</taxon>
        <taxon>Basidiomycota</taxon>
        <taxon>Agaricomycotina</taxon>
        <taxon>Tremellomycetes</taxon>
        <taxon>Trichosporonales</taxon>
        <taxon>Trichosporonaceae</taxon>
        <taxon>Vanrija</taxon>
    </lineage>
</organism>
<evidence type="ECO:0000256" key="1">
    <source>
        <dbReference type="SAM" id="MobiDB-lite"/>
    </source>
</evidence>
<feature type="region of interest" description="Disordered" evidence="1">
    <location>
        <begin position="1"/>
        <end position="33"/>
    </location>
</feature>
<feature type="compositionally biased region" description="Basic and acidic residues" evidence="1">
    <location>
        <begin position="147"/>
        <end position="165"/>
    </location>
</feature>
<evidence type="ECO:0000313" key="2">
    <source>
        <dbReference type="EMBL" id="KAL1406475.1"/>
    </source>
</evidence>
<keyword evidence="3" id="KW-1185">Reference proteome</keyword>
<sequence>MLGALGIGTPHPPPSHPHAAFAGPSNTLPQLDDHDDERAWTHRVAKTAADAVTALQMYRGPRYAEYPLRVIRSYVDQKIVRGRKPGEISLKLDNVEAEVPEYARAFSTVRYFRGLGPSGVLDCEWPPALDDADPLLDVARIMTFPGSERKERRSGERERERERRTASPAPFPPAPFPRSRTSSIASFAPPRSRTSSIASFAPPRSRTSSASFELKPRLLGLDHGFHRTPAPSARPSPVQLTFANTLFPPPRPFAHTRSQSAHLIPGARQPPWAEQQAPEVLATPTPQRLALPRAAVVFPGSGGEVGGPRARRPSAPLPIAIPDSPRLRPLPLPFTPGITPWGTPLATPSHSAPASPTTPRVGAFGFRREPSEQLVDSPRWERGGELAAHATAQALAAPAPRQYYAYQVEMEVDAPPAYSPADALRYSEFLAVRRRRSEPLLRDSYSAGL</sequence>